<feature type="transmembrane region" description="Helical" evidence="1">
    <location>
        <begin position="16"/>
        <end position="41"/>
    </location>
</feature>
<dbReference type="GeneID" id="64970941"/>
<keyword evidence="1" id="KW-0812">Transmembrane</keyword>
<keyword evidence="1" id="KW-1133">Transmembrane helix</keyword>
<accession>A0A7R8AJA4</accession>
<dbReference type="KEGG" id="apuu:APUU_21368A"/>
<feature type="transmembrane region" description="Helical" evidence="1">
    <location>
        <begin position="62"/>
        <end position="83"/>
    </location>
</feature>
<gene>
    <name evidence="2" type="ORF">APUU_21368A</name>
</gene>
<keyword evidence="1" id="KW-0472">Membrane</keyword>
<dbReference type="AlphaFoldDB" id="A0A7R8AJA4"/>
<keyword evidence="3" id="KW-1185">Reference proteome</keyword>
<reference evidence="2" key="2">
    <citation type="submission" date="2021-02" db="EMBL/GenBank/DDBJ databases">
        <title>Aspergillus puulaauensis MK2 genome sequence.</title>
        <authorList>
            <person name="Futagami T."/>
            <person name="Mori K."/>
            <person name="Kadooka C."/>
            <person name="Tanaka T."/>
        </authorList>
    </citation>
    <scope>NUCLEOTIDE SEQUENCE</scope>
    <source>
        <strain evidence="2">MK2</strain>
    </source>
</reference>
<dbReference type="EMBL" id="AP024444">
    <property type="protein sequence ID" value="BCS20936.1"/>
    <property type="molecule type" value="Genomic_DNA"/>
</dbReference>
<dbReference type="RefSeq" id="XP_041553130.1">
    <property type="nucleotide sequence ID" value="XM_041700112.1"/>
</dbReference>
<name>A0A7R8AJA4_9EURO</name>
<sequence>MGECNLLNKPHISFCVTMYMTFVMIPVYTFFFSFVLQLHLHTQSPLKSFMVLSRLLSLDDKSMGRLISSIYILLFIFIMGRSITPPGVLSSDFCDTVPW</sequence>
<dbReference type="Proteomes" id="UP000654913">
    <property type="component" value="Chromosome 2"/>
</dbReference>
<evidence type="ECO:0000313" key="2">
    <source>
        <dbReference type="EMBL" id="BCS20936.1"/>
    </source>
</evidence>
<organism evidence="2 3">
    <name type="scientific">Aspergillus puulaauensis</name>
    <dbReference type="NCBI Taxonomy" id="1220207"/>
    <lineage>
        <taxon>Eukaryota</taxon>
        <taxon>Fungi</taxon>
        <taxon>Dikarya</taxon>
        <taxon>Ascomycota</taxon>
        <taxon>Pezizomycotina</taxon>
        <taxon>Eurotiomycetes</taxon>
        <taxon>Eurotiomycetidae</taxon>
        <taxon>Eurotiales</taxon>
        <taxon>Aspergillaceae</taxon>
        <taxon>Aspergillus</taxon>
    </lineage>
</organism>
<reference evidence="2" key="1">
    <citation type="submission" date="2021-01" db="EMBL/GenBank/DDBJ databases">
        <authorList>
            <consortium name="Aspergillus puulaauensis MK2 genome sequencing consortium"/>
            <person name="Kazuki M."/>
            <person name="Futagami T."/>
        </authorList>
    </citation>
    <scope>NUCLEOTIDE SEQUENCE</scope>
    <source>
        <strain evidence="2">MK2</strain>
    </source>
</reference>
<evidence type="ECO:0000313" key="3">
    <source>
        <dbReference type="Proteomes" id="UP000654913"/>
    </source>
</evidence>
<protein>
    <submittedName>
        <fullName evidence="2">Uncharacterized protein</fullName>
    </submittedName>
</protein>
<proteinExistence type="predicted"/>
<evidence type="ECO:0000256" key="1">
    <source>
        <dbReference type="SAM" id="Phobius"/>
    </source>
</evidence>